<evidence type="ECO:0000313" key="6">
    <source>
        <dbReference type="EMBL" id="PNX73783.1"/>
    </source>
</evidence>
<dbReference type="GO" id="GO:0008898">
    <property type="term" value="F:S-adenosylmethionine-homocysteine S-methyltransferase activity"/>
    <property type="evidence" value="ECO:0007669"/>
    <property type="project" value="TreeGrafter"/>
</dbReference>
<dbReference type="GO" id="GO:0009086">
    <property type="term" value="P:methionine biosynthetic process"/>
    <property type="evidence" value="ECO:0007669"/>
    <property type="project" value="TreeGrafter"/>
</dbReference>
<evidence type="ECO:0000256" key="2">
    <source>
        <dbReference type="ARBA" id="ARBA00022679"/>
    </source>
</evidence>
<organism evidence="6 7">
    <name type="scientific">Trifolium pratense</name>
    <name type="common">Red clover</name>
    <dbReference type="NCBI Taxonomy" id="57577"/>
    <lineage>
        <taxon>Eukaryota</taxon>
        <taxon>Viridiplantae</taxon>
        <taxon>Streptophyta</taxon>
        <taxon>Embryophyta</taxon>
        <taxon>Tracheophyta</taxon>
        <taxon>Spermatophyta</taxon>
        <taxon>Magnoliopsida</taxon>
        <taxon>eudicotyledons</taxon>
        <taxon>Gunneridae</taxon>
        <taxon>Pentapetalae</taxon>
        <taxon>rosids</taxon>
        <taxon>fabids</taxon>
        <taxon>Fabales</taxon>
        <taxon>Fabaceae</taxon>
        <taxon>Papilionoideae</taxon>
        <taxon>50 kb inversion clade</taxon>
        <taxon>NPAAA clade</taxon>
        <taxon>Hologalegina</taxon>
        <taxon>IRL clade</taxon>
        <taxon>Trifolieae</taxon>
        <taxon>Trifolium</taxon>
    </lineage>
</organism>
<dbReference type="PANTHER" id="PTHR46015:SF10">
    <property type="entry name" value="HOMOCYSTEINE S-METHYLTRANSFERASE 3"/>
    <property type="match status" value="1"/>
</dbReference>
<dbReference type="AlphaFoldDB" id="A0A2K3L5J5"/>
<dbReference type="SUPFAM" id="SSF82282">
    <property type="entry name" value="Homocysteine S-methyltransferase"/>
    <property type="match status" value="1"/>
</dbReference>
<evidence type="ECO:0000256" key="4">
    <source>
        <dbReference type="ARBA" id="ARBA00022833"/>
    </source>
</evidence>
<dbReference type="Gene3D" id="3.20.20.330">
    <property type="entry name" value="Homocysteine-binding-like domain"/>
    <property type="match status" value="1"/>
</dbReference>
<name>A0A2K3L5J5_TRIPR</name>
<dbReference type="InterPro" id="IPR003726">
    <property type="entry name" value="HCY_dom"/>
</dbReference>
<dbReference type="ExpressionAtlas" id="A0A2K3L5J5">
    <property type="expression patterns" value="baseline"/>
</dbReference>
<dbReference type="GO" id="GO:0033528">
    <property type="term" value="P:S-methylmethionine cycle"/>
    <property type="evidence" value="ECO:0007669"/>
    <property type="project" value="TreeGrafter"/>
</dbReference>
<dbReference type="Pfam" id="PF02574">
    <property type="entry name" value="S-methyl_trans"/>
    <property type="match status" value="1"/>
</dbReference>
<evidence type="ECO:0000313" key="7">
    <source>
        <dbReference type="Proteomes" id="UP000236291"/>
    </source>
</evidence>
<dbReference type="EMBL" id="ASHM01026539">
    <property type="protein sequence ID" value="PNX73783.1"/>
    <property type="molecule type" value="Genomic_DNA"/>
</dbReference>
<keyword evidence="1 6" id="KW-0489">Methyltransferase</keyword>
<protein>
    <submittedName>
        <fullName evidence="6">Homocysteine S-methyltransferase 3-like protein</fullName>
    </submittedName>
</protein>
<keyword evidence="2 6" id="KW-0808">Transferase</keyword>
<dbReference type="STRING" id="57577.A0A2K3L5J5"/>
<keyword evidence="4" id="KW-0862">Zinc</keyword>
<gene>
    <name evidence="6" type="ORF">L195_g029688</name>
</gene>
<dbReference type="GO" id="GO:0046872">
    <property type="term" value="F:metal ion binding"/>
    <property type="evidence" value="ECO:0007669"/>
    <property type="project" value="UniProtKB-KW"/>
</dbReference>
<comment type="caution">
    <text evidence="6">The sequence shown here is derived from an EMBL/GenBank/DDBJ whole genome shotgun (WGS) entry which is preliminary data.</text>
</comment>
<accession>A0A2K3L5J5</accession>
<evidence type="ECO:0000256" key="3">
    <source>
        <dbReference type="ARBA" id="ARBA00022723"/>
    </source>
</evidence>
<proteinExistence type="predicted"/>
<dbReference type="InterPro" id="IPR051486">
    <property type="entry name" value="Hcy_S-methyltransferase"/>
</dbReference>
<sequence>MELGGSMRDFLHKCGGYAVIDGGFATELERLGVDLNDPLWSAKCLFTSPHLVRRVPCRLTCA</sequence>
<reference evidence="6 7" key="2">
    <citation type="journal article" date="2017" name="Front. Plant Sci.">
        <title>Gene Classification and Mining of Molecular Markers Useful in Red Clover (Trifolium pratense) Breeding.</title>
        <authorList>
            <person name="Istvanek J."/>
            <person name="Dluhosova J."/>
            <person name="Dluhos P."/>
            <person name="Patkova L."/>
            <person name="Nedelnik J."/>
            <person name="Repkova J."/>
        </authorList>
    </citation>
    <scope>NUCLEOTIDE SEQUENCE [LARGE SCALE GENOMIC DNA]</scope>
    <source>
        <strain evidence="7">cv. Tatra</strain>
        <tissue evidence="6">Young leaves</tissue>
    </source>
</reference>
<dbReference type="GO" id="GO:0032259">
    <property type="term" value="P:methylation"/>
    <property type="evidence" value="ECO:0007669"/>
    <property type="project" value="UniProtKB-KW"/>
</dbReference>
<reference evidence="6 7" key="1">
    <citation type="journal article" date="2014" name="Am. J. Bot.">
        <title>Genome assembly and annotation for red clover (Trifolium pratense; Fabaceae).</title>
        <authorList>
            <person name="Istvanek J."/>
            <person name="Jaros M."/>
            <person name="Krenek A."/>
            <person name="Repkova J."/>
        </authorList>
    </citation>
    <scope>NUCLEOTIDE SEQUENCE [LARGE SCALE GENOMIC DNA]</scope>
    <source>
        <strain evidence="7">cv. Tatra</strain>
        <tissue evidence="6">Young leaves</tissue>
    </source>
</reference>
<evidence type="ECO:0000256" key="1">
    <source>
        <dbReference type="ARBA" id="ARBA00022603"/>
    </source>
</evidence>
<dbReference type="PANTHER" id="PTHR46015">
    <property type="entry name" value="ZGC:172121"/>
    <property type="match status" value="1"/>
</dbReference>
<dbReference type="InterPro" id="IPR036589">
    <property type="entry name" value="HCY_dom_sf"/>
</dbReference>
<keyword evidence="3" id="KW-0479">Metal-binding</keyword>
<evidence type="ECO:0000259" key="5">
    <source>
        <dbReference type="Pfam" id="PF02574"/>
    </source>
</evidence>
<dbReference type="Proteomes" id="UP000236291">
    <property type="component" value="Unassembled WGS sequence"/>
</dbReference>
<feature type="domain" description="Hcy-binding" evidence="5">
    <location>
        <begin position="19"/>
        <end position="55"/>
    </location>
</feature>